<dbReference type="AlphaFoldDB" id="A0A1W1WDK3"/>
<dbReference type="InterPro" id="IPR015798">
    <property type="entry name" value="Cu_amine_oxidase_C"/>
</dbReference>
<dbReference type="GO" id="GO:0008131">
    <property type="term" value="F:primary methylamine oxidase activity"/>
    <property type="evidence" value="ECO:0007669"/>
    <property type="project" value="InterPro"/>
</dbReference>
<comment type="subunit">
    <text evidence="3">Homodimer.</text>
</comment>
<dbReference type="GO" id="GO:0005507">
    <property type="term" value="F:copper ion binding"/>
    <property type="evidence" value="ECO:0007669"/>
    <property type="project" value="InterPro"/>
</dbReference>
<reference evidence="16" key="1">
    <citation type="submission" date="2017-04" db="EMBL/GenBank/DDBJ databases">
        <authorList>
            <person name="Varghese N."/>
            <person name="Submissions S."/>
        </authorList>
    </citation>
    <scope>NUCLEOTIDE SEQUENCE [LARGE SCALE GENOMIC DNA]</scope>
    <source>
        <strain evidence="16">DSM 9293</strain>
    </source>
</reference>
<sequence>MSIDVQEMPLVRHPLEPLTPEEIRAAVTILRESKKISKAARFVSVTLQEPAKDEVLRYHQGDVFDRKAWILLLDNADETTYEAVISLHQQKVITFDRIVGVQPSIMLDEFVECEAAVKANPEFQAALRKRGITNFDLVMVDPWSAGNFGRDEEQSLRLSRALTWLRSSPHDNGYARPIEGLAVLVDLNKMKVIRVEDYGVVPIAPLDGNYTPQAVGELRTDLKPLDIVQSEGPSFTISGHEIRWQKWQFRIGFTPREGLVLYTIGYEDQGRIRPIMYRASLSEMVVPYGDPSPTQYTKNAFDAGEYGIGMLANSLELGCDCLGVIRYFDAHMTDSRGHVVTIPNAVCVHEEDFGTLWKHTDWRTGDVEVRRSRRLVVSSISTVANYEYGFYWYFYLDGTIQFEVKLTGIVSTAGCLPDEKPKYGTLLAPQVYAPIHQHFFNVRMDMMIDGVNNSIYEVNTISEPLGSDNPYGNAFYAQSTLLKTEQDAQRTIDIASARYWKVVNPSVHNGLGEPVAYKIVPGENCFPYAQPDASILKRAGFITKHFWATPYDSNEKYAAGNYPNQHIGGDGLLEWTQANRSIENTDVVVWYTMGHHHIPRPEDWPVMPAAYIGFHLKPVGFFDRNPALDVPPPPPGGCLV</sequence>
<dbReference type="OrthoDB" id="9772590at2"/>
<dbReference type="PANTHER" id="PTHR10638">
    <property type="entry name" value="COPPER AMINE OXIDASE"/>
    <property type="match status" value="1"/>
</dbReference>
<evidence type="ECO:0000259" key="12">
    <source>
        <dbReference type="Pfam" id="PF01179"/>
    </source>
</evidence>
<dbReference type="InterPro" id="IPR015802">
    <property type="entry name" value="Cu_amine_oxidase_N3"/>
</dbReference>
<keyword evidence="8" id="KW-1015">Disulfide bond</keyword>
<keyword evidence="5 9" id="KW-0801">TPQ</keyword>
<accession>A0A1W1WDK3</accession>
<gene>
    <name evidence="15" type="ORF">SAMN00768000_1283</name>
</gene>
<dbReference type="Gene3D" id="2.70.98.20">
    <property type="entry name" value="Copper amine oxidase, catalytic domain"/>
    <property type="match status" value="1"/>
</dbReference>
<feature type="modified residue" description="2',4',5'-topaquinone" evidence="10">
    <location>
        <position position="386"/>
    </location>
</feature>
<evidence type="ECO:0000313" key="15">
    <source>
        <dbReference type="EMBL" id="SMC03803.1"/>
    </source>
</evidence>
<evidence type="ECO:0000256" key="2">
    <source>
        <dbReference type="ARBA" id="ARBA00007983"/>
    </source>
</evidence>
<protein>
    <recommendedName>
        <fullName evidence="11">Amine oxidase</fullName>
        <ecNumber evidence="11">1.4.3.-</ecNumber>
    </recommendedName>
</protein>
<feature type="domain" description="AGAO-like N2" evidence="14">
    <location>
        <begin position="19"/>
        <end position="92"/>
    </location>
</feature>
<dbReference type="InterPro" id="IPR000269">
    <property type="entry name" value="Cu_amine_oxidase"/>
</dbReference>
<comment type="PTM">
    <text evidence="10 11">Topaquinone (TPQ) is generated by copper-dependent autoxidation of a specific tyrosyl residue.</text>
</comment>
<dbReference type="NCBIfam" id="NF008559">
    <property type="entry name" value="PRK11504.1"/>
    <property type="match status" value="1"/>
</dbReference>
<evidence type="ECO:0000256" key="11">
    <source>
        <dbReference type="RuleBase" id="RU000672"/>
    </source>
</evidence>
<evidence type="ECO:0000313" key="16">
    <source>
        <dbReference type="Proteomes" id="UP000192660"/>
    </source>
</evidence>
<dbReference type="PROSITE" id="PS01165">
    <property type="entry name" value="COPPER_AMINE_OXID_2"/>
    <property type="match status" value="1"/>
</dbReference>
<dbReference type="GO" id="GO:0009308">
    <property type="term" value="P:amine metabolic process"/>
    <property type="evidence" value="ECO:0007669"/>
    <property type="project" value="UniProtKB-UniRule"/>
</dbReference>
<dbReference type="PANTHER" id="PTHR10638:SF41">
    <property type="entry name" value="AMINE OXIDASE"/>
    <property type="match status" value="1"/>
</dbReference>
<dbReference type="Gene3D" id="3.10.450.40">
    <property type="match status" value="2"/>
</dbReference>
<feature type="domain" description="Copper amine oxidase catalytic" evidence="12">
    <location>
        <begin position="226"/>
        <end position="628"/>
    </location>
</feature>
<comment type="similarity">
    <text evidence="2 11">Belongs to the copper/topaquinone oxidase family.</text>
</comment>
<keyword evidence="6 11" id="KW-0560">Oxidoreductase</keyword>
<keyword evidence="16" id="KW-1185">Reference proteome</keyword>
<dbReference type="PROSITE" id="PS01164">
    <property type="entry name" value="COPPER_AMINE_OXID_1"/>
    <property type="match status" value="1"/>
</dbReference>
<name>A0A1W1WDK3_SULTA</name>
<comment type="cofactor">
    <cofactor evidence="11">
        <name>Cu cation</name>
        <dbReference type="ChEBI" id="CHEBI:23378"/>
    </cofactor>
    <text evidence="11">Contains 1 topaquinone per subunit.</text>
</comment>
<evidence type="ECO:0000256" key="1">
    <source>
        <dbReference type="ARBA" id="ARBA00001935"/>
    </source>
</evidence>
<dbReference type="FunFam" id="3.10.450.40:FF:000002">
    <property type="entry name" value="Amine oxidase"/>
    <property type="match status" value="1"/>
</dbReference>
<dbReference type="Proteomes" id="UP000192660">
    <property type="component" value="Unassembled WGS sequence"/>
</dbReference>
<dbReference type="GO" id="GO:0048038">
    <property type="term" value="F:quinone binding"/>
    <property type="evidence" value="ECO:0007669"/>
    <property type="project" value="InterPro"/>
</dbReference>
<dbReference type="InterPro" id="IPR054157">
    <property type="entry name" value="AGAO-like_N2"/>
</dbReference>
<comment type="cofactor">
    <cofactor evidence="1">
        <name>Cu cation</name>
        <dbReference type="ChEBI" id="CHEBI:23378"/>
    </cofactor>
</comment>
<dbReference type="RefSeq" id="WP_084661046.1">
    <property type="nucleotide sequence ID" value="NZ_FWWY01000001.1"/>
</dbReference>
<evidence type="ECO:0000256" key="7">
    <source>
        <dbReference type="ARBA" id="ARBA00023008"/>
    </source>
</evidence>
<dbReference type="InterPro" id="IPR049948">
    <property type="entry name" value="Cu_Am_ox_TPQ-bd"/>
</dbReference>
<feature type="active site" description="Schiff-base intermediate with substrate; via topaquinone" evidence="9">
    <location>
        <position position="386"/>
    </location>
</feature>
<organism evidence="15 16">
    <name type="scientific">Sulfobacillus thermosulfidooxidans (strain DSM 9293 / VKM B-1269 / AT-1)</name>
    <dbReference type="NCBI Taxonomy" id="929705"/>
    <lineage>
        <taxon>Bacteria</taxon>
        <taxon>Bacillati</taxon>
        <taxon>Bacillota</taxon>
        <taxon>Clostridia</taxon>
        <taxon>Eubacteriales</taxon>
        <taxon>Clostridiales Family XVII. Incertae Sedis</taxon>
        <taxon>Sulfobacillus</taxon>
    </lineage>
</organism>
<evidence type="ECO:0000256" key="5">
    <source>
        <dbReference type="ARBA" id="ARBA00022772"/>
    </source>
</evidence>
<feature type="domain" description="Copper amine oxidase N3-terminal" evidence="13">
    <location>
        <begin position="103"/>
        <end position="201"/>
    </location>
</feature>
<dbReference type="EC" id="1.4.3.-" evidence="11"/>
<keyword evidence="7 11" id="KW-0186">Copper</keyword>
<dbReference type="SUPFAM" id="SSF54416">
    <property type="entry name" value="Amine oxidase N-terminal region"/>
    <property type="match status" value="2"/>
</dbReference>
<dbReference type="Pfam" id="PF01179">
    <property type="entry name" value="Cu_amine_oxid"/>
    <property type="match status" value="1"/>
</dbReference>
<evidence type="ECO:0000256" key="8">
    <source>
        <dbReference type="ARBA" id="ARBA00023157"/>
    </source>
</evidence>
<evidence type="ECO:0000256" key="9">
    <source>
        <dbReference type="PIRSR" id="PIRSR600269-50"/>
    </source>
</evidence>
<evidence type="ECO:0000259" key="13">
    <source>
        <dbReference type="Pfam" id="PF02728"/>
    </source>
</evidence>
<dbReference type="EMBL" id="FWWY01000001">
    <property type="protein sequence ID" value="SMC03803.1"/>
    <property type="molecule type" value="Genomic_DNA"/>
</dbReference>
<evidence type="ECO:0000256" key="4">
    <source>
        <dbReference type="ARBA" id="ARBA00022723"/>
    </source>
</evidence>
<dbReference type="Pfam" id="PF02728">
    <property type="entry name" value="Cu_amine_oxidN3"/>
    <property type="match status" value="1"/>
</dbReference>
<evidence type="ECO:0000259" key="14">
    <source>
        <dbReference type="Pfam" id="PF21994"/>
    </source>
</evidence>
<dbReference type="InterPro" id="IPR016182">
    <property type="entry name" value="Cu_amine_oxidase_N-reg"/>
</dbReference>
<dbReference type="FunFam" id="2.70.98.20:FF:000001">
    <property type="entry name" value="Amine oxidase"/>
    <property type="match status" value="1"/>
</dbReference>
<evidence type="ECO:0000256" key="6">
    <source>
        <dbReference type="ARBA" id="ARBA00023002"/>
    </source>
</evidence>
<feature type="active site" description="Proton acceptor" evidence="9">
    <location>
        <position position="302"/>
    </location>
</feature>
<dbReference type="InterPro" id="IPR036460">
    <property type="entry name" value="Cu_amine_oxidase_C_sf"/>
</dbReference>
<dbReference type="InterPro" id="IPR049947">
    <property type="entry name" value="Cu_Am_Ox_Cu-bd"/>
</dbReference>
<dbReference type="Pfam" id="PF21994">
    <property type="entry name" value="AGAO-like_N2"/>
    <property type="match status" value="1"/>
</dbReference>
<evidence type="ECO:0000256" key="3">
    <source>
        <dbReference type="ARBA" id="ARBA00011738"/>
    </source>
</evidence>
<proteinExistence type="inferred from homology"/>
<evidence type="ECO:0000256" key="10">
    <source>
        <dbReference type="PIRSR" id="PIRSR600269-51"/>
    </source>
</evidence>
<keyword evidence="4 11" id="KW-0479">Metal-binding</keyword>
<dbReference type="SUPFAM" id="SSF49998">
    <property type="entry name" value="Amine oxidase catalytic domain"/>
    <property type="match status" value="1"/>
</dbReference>